<gene>
    <name evidence="2" type="ORF">BF38_4616</name>
    <name evidence="3" type="ORF">FOC89_03800</name>
</gene>
<dbReference type="Pfam" id="PF04657">
    <property type="entry name" value="DMT_YdcZ"/>
    <property type="match status" value="1"/>
</dbReference>
<dbReference type="AlphaFoldDB" id="A0A0B5NHH7"/>
<reference evidence="2 4" key="1">
    <citation type="journal article" date="2015" name="Genome Announc.">
        <title>Complete genome sequences for 35 biothreat assay-relevant bacillus species.</title>
        <authorList>
            <person name="Johnson S.L."/>
            <person name="Daligault H.E."/>
            <person name="Davenport K.W."/>
            <person name="Jaissle J."/>
            <person name="Frey K.G."/>
            <person name="Ladner J.T."/>
            <person name="Broomall S.M."/>
            <person name="Bishop-Lilly K.A."/>
            <person name="Bruce D.C."/>
            <person name="Gibbons H.S."/>
            <person name="Coyne S.R."/>
            <person name="Lo C.C."/>
            <person name="Meincke L."/>
            <person name="Munk A.C."/>
            <person name="Koroleva G.I."/>
            <person name="Rosenzweig C.N."/>
            <person name="Palacios G.F."/>
            <person name="Redden C.L."/>
            <person name="Minogue T.D."/>
            <person name="Chain P.S."/>
        </authorList>
    </citation>
    <scope>NUCLEOTIDE SEQUENCE [LARGE SCALE GENOMIC DNA]</scope>
    <source>
        <strain evidence="2 4">HD1011</strain>
    </source>
</reference>
<dbReference type="PANTHER" id="PTHR34821:SF2">
    <property type="entry name" value="INNER MEMBRANE PROTEIN YDCZ"/>
    <property type="match status" value="1"/>
</dbReference>
<feature type="transmembrane region" description="Helical" evidence="1">
    <location>
        <begin position="100"/>
        <end position="120"/>
    </location>
</feature>
<dbReference type="PANTHER" id="PTHR34821">
    <property type="entry name" value="INNER MEMBRANE PROTEIN YDCZ"/>
    <property type="match status" value="1"/>
</dbReference>
<evidence type="ECO:0000256" key="1">
    <source>
        <dbReference type="SAM" id="Phobius"/>
    </source>
</evidence>
<dbReference type="EMBL" id="CP053980">
    <property type="protein sequence ID" value="QKH23151.1"/>
    <property type="molecule type" value="Genomic_DNA"/>
</dbReference>
<feature type="transmembrane region" description="Helical" evidence="1">
    <location>
        <begin position="38"/>
        <end position="59"/>
    </location>
</feature>
<dbReference type="Proteomes" id="UP000501107">
    <property type="component" value="Chromosome"/>
</dbReference>
<keyword evidence="1" id="KW-0472">Membrane</keyword>
<dbReference type="Proteomes" id="UP000031876">
    <property type="component" value="Chromosome"/>
</dbReference>
<organism evidence="3 5">
    <name type="scientific">Bacillus thuringiensis</name>
    <dbReference type="NCBI Taxonomy" id="1428"/>
    <lineage>
        <taxon>Bacteria</taxon>
        <taxon>Bacillati</taxon>
        <taxon>Bacillota</taxon>
        <taxon>Bacilli</taxon>
        <taxon>Bacillales</taxon>
        <taxon>Bacillaceae</taxon>
        <taxon>Bacillus</taxon>
        <taxon>Bacillus cereus group</taxon>
    </lineage>
</organism>
<keyword evidence="1" id="KW-0812">Transmembrane</keyword>
<proteinExistence type="predicted"/>
<protein>
    <submittedName>
        <fullName evidence="3">DMT family transporter</fullName>
    </submittedName>
</protein>
<feature type="transmembrane region" description="Helical" evidence="1">
    <location>
        <begin position="71"/>
        <end position="94"/>
    </location>
</feature>
<evidence type="ECO:0000313" key="3">
    <source>
        <dbReference type="EMBL" id="QKH23151.1"/>
    </source>
</evidence>
<keyword evidence="1" id="KW-1133">Transmembrane helix</keyword>
<evidence type="ECO:0000313" key="5">
    <source>
        <dbReference type="Proteomes" id="UP000501107"/>
    </source>
</evidence>
<feature type="transmembrane region" description="Helical" evidence="1">
    <location>
        <begin position="7"/>
        <end position="26"/>
    </location>
</feature>
<dbReference type="EMBL" id="CP009335">
    <property type="protein sequence ID" value="AJG75805.1"/>
    <property type="molecule type" value="Genomic_DNA"/>
</dbReference>
<evidence type="ECO:0000313" key="2">
    <source>
        <dbReference type="EMBL" id="AJG75805.1"/>
    </source>
</evidence>
<accession>A0A0B5NHH7</accession>
<sequence>MKYKGDITLYNFLSVFIGVLIAVMLPLNGILSELIGKYTASVVIHLAGLIAVIFVLIINKHKIHFDKCIPLFLYSAGAIGVFTVLFNNISFSVLGASITIALSLLGQSIASIVIDHFGLLGMKVAKFEKKKLIGLCFISSGIIIMTIY</sequence>
<reference evidence="3 5" key="2">
    <citation type="submission" date="2020-05" db="EMBL/GenBank/DDBJ databases">
        <title>FDA dAtabase for Regulatory Grade micrObial Sequences (FDA-ARGOS): Supporting development and validation of Infectious Disease Dx tests.</title>
        <authorList>
            <person name="Nelson B."/>
            <person name="Plummer A."/>
            <person name="Tallon L."/>
            <person name="Sadzewicz L."/>
            <person name="Zhao X."/>
            <person name="Vavikolanu K."/>
            <person name="Mehta A."/>
            <person name="Aluvathingal J."/>
            <person name="Nadendla S."/>
            <person name="Myers T."/>
            <person name="Yan Y."/>
            <person name="Sichtig H."/>
        </authorList>
    </citation>
    <scope>NUCLEOTIDE SEQUENCE [LARGE SCALE GENOMIC DNA]</scope>
    <source>
        <strain evidence="3 5">FDAARGOS_795</strain>
    </source>
</reference>
<feature type="transmembrane region" description="Helical" evidence="1">
    <location>
        <begin position="132"/>
        <end position="147"/>
    </location>
</feature>
<name>A0A0B5NHH7_BACTU</name>
<evidence type="ECO:0000313" key="4">
    <source>
        <dbReference type="Proteomes" id="UP000031876"/>
    </source>
</evidence>
<dbReference type="RefSeq" id="WP_003297990.1">
    <property type="nucleotide sequence ID" value="NZ_CP009335.1"/>
</dbReference>
<dbReference type="KEGG" id="btw:BF38_4616"/>
<dbReference type="InterPro" id="IPR006750">
    <property type="entry name" value="YdcZ"/>
</dbReference>
<dbReference type="GO" id="GO:0005886">
    <property type="term" value="C:plasma membrane"/>
    <property type="evidence" value="ECO:0007669"/>
    <property type="project" value="TreeGrafter"/>
</dbReference>